<comment type="caution">
    <text evidence="1">The sequence shown here is derived from an EMBL/GenBank/DDBJ whole genome shotgun (WGS) entry which is preliminary data.</text>
</comment>
<dbReference type="Proteomes" id="UP000683360">
    <property type="component" value="Unassembled WGS sequence"/>
</dbReference>
<gene>
    <name evidence="1" type="ORF">MEDL_3956</name>
</gene>
<organism evidence="1 2">
    <name type="scientific">Mytilus edulis</name>
    <name type="common">Blue mussel</name>
    <dbReference type="NCBI Taxonomy" id="6550"/>
    <lineage>
        <taxon>Eukaryota</taxon>
        <taxon>Metazoa</taxon>
        <taxon>Spiralia</taxon>
        <taxon>Lophotrochozoa</taxon>
        <taxon>Mollusca</taxon>
        <taxon>Bivalvia</taxon>
        <taxon>Autobranchia</taxon>
        <taxon>Pteriomorphia</taxon>
        <taxon>Mytilida</taxon>
        <taxon>Mytiloidea</taxon>
        <taxon>Mytilidae</taxon>
        <taxon>Mytilinae</taxon>
        <taxon>Mytilus</taxon>
    </lineage>
</organism>
<keyword evidence="2" id="KW-1185">Reference proteome</keyword>
<protein>
    <submittedName>
        <fullName evidence="1">Uncharacterized protein</fullName>
    </submittedName>
</protein>
<dbReference type="EMBL" id="CAJPWZ010000250">
    <property type="protein sequence ID" value="CAG2188539.1"/>
    <property type="molecule type" value="Genomic_DNA"/>
</dbReference>
<reference evidence="1" key="1">
    <citation type="submission" date="2021-03" db="EMBL/GenBank/DDBJ databases">
        <authorList>
            <person name="Bekaert M."/>
        </authorList>
    </citation>
    <scope>NUCLEOTIDE SEQUENCE</scope>
</reference>
<proteinExistence type="predicted"/>
<evidence type="ECO:0000313" key="2">
    <source>
        <dbReference type="Proteomes" id="UP000683360"/>
    </source>
</evidence>
<accession>A0A8S3PXW1</accession>
<evidence type="ECO:0000313" key="1">
    <source>
        <dbReference type="EMBL" id="CAG2188539.1"/>
    </source>
</evidence>
<name>A0A8S3PXW1_MYTED</name>
<dbReference type="AlphaFoldDB" id="A0A8S3PXW1"/>
<sequence>MSNNGYNRKKELGYTKYQTQYTAKDRDVTITEKELGYTRYQTQYTTKDKERDYNRREKAELHMYQTQYTAKDIEKTRLHKVSNPIRLGHVTITEKRARLHGIKPNTRLRTGNVTITEERTRLHKVSNPIRLRTGNVTITERKELGYTWYQTQYTAKDRERDYNREKRARLHMVSNPIRTGNVTIGERARTWYQTYTEKNVTITKRRARLQTHYS</sequence>